<dbReference type="Proteomes" id="UP000049983">
    <property type="component" value="Unassembled WGS sequence"/>
</dbReference>
<proteinExistence type="predicted"/>
<dbReference type="RefSeq" id="WP_368681476.1">
    <property type="nucleotide sequence ID" value="NZ_CXWA01000007.1"/>
</dbReference>
<dbReference type="EMBL" id="CXWC01000003">
    <property type="protein sequence ID" value="CTQ68510.1"/>
    <property type="molecule type" value="Genomic_DNA"/>
</dbReference>
<keyword evidence="4" id="KW-1185">Reference proteome</keyword>
<dbReference type="InterPro" id="IPR000073">
    <property type="entry name" value="AB_hydrolase_1"/>
</dbReference>
<feature type="region of interest" description="Disordered" evidence="1">
    <location>
        <begin position="1"/>
        <end position="29"/>
    </location>
</feature>
<sequence>MPGSAGNPGQLPIGRRGADEAAVKEDQSSIEDTHCDPAVSIFPNLAVHAIDLSGHDRAKGKSKPGIHTCGTRVTTFSRVLNLLGVCLVGHSMGSTVAPEAWLLSRELVTPLCLVTGTTWIGNRRISLLNQRDQFSRSSAKPVTAASSRALPCSAVASAE</sequence>
<dbReference type="Pfam" id="PF12697">
    <property type="entry name" value="Abhydrolase_6"/>
    <property type="match status" value="1"/>
</dbReference>
<protein>
    <submittedName>
        <fullName evidence="3">Alpha/beta hydrolase family protein</fullName>
    </submittedName>
</protein>
<dbReference type="GeneID" id="97673723"/>
<gene>
    <name evidence="3" type="ORF">LA5096_01836</name>
</gene>
<feature type="compositionally biased region" description="Basic and acidic residues" evidence="1">
    <location>
        <begin position="16"/>
        <end position="29"/>
    </location>
</feature>
<feature type="domain" description="AB hydrolase-1" evidence="2">
    <location>
        <begin position="45"/>
        <end position="116"/>
    </location>
</feature>
<reference evidence="4" key="1">
    <citation type="submission" date="2015-07" db="EMBL/GenBank/DDBJ databases">
        <authorList>
            <person name="Rodrigo-Torres Lidia"/>
            <person name="Arahal R.David."/>
        </authorList>
    </citation>
    <scope>NUCLEOTIDE SEQUENCE [LARGE SCALE GENOMIC DNA]</scope>
    <source>
        <strain evidence="4">CECT 5096</strain>
    </source>
</reference>
<accession>A0A0M6ZGG4</accession>
<dbReference type="InterPro" id="IPR029058">
    <property type="entry name" value="AB_hydrolase_fold"/>
</dbReference>
<name>A0A0M6ZGG4_9HYPH</name>
<organism evidence="3 4">
    <name type="scientific">Roseibium album</name>
    <dbReference type="NCBI Taxonomy" id="311410"/>
    <lineage>
        <taxon>Bacteria</taxon>
        <taxon>Pseudomonadati</taxon>
        <taxon>Pseudomonadota</taxon>
        <taxon>Alphaproteobacteria</taxon>
        <taxon>Hyphomicrobiales</taxon>
        <taxon>Stappiaceae</taxon>
        <taxon>Roseibium</taxon>
    </lineage>
</organism>
<evidence type="ECO:0000259" key="2">
    <source>
        <dbReference type="Pfam" id="PF12697"/>
    </source>
</evidence>
<evidence type="ECO:0000313" key="3">
    <source>
        <dbReference type="EMBL" id="CTQ68510.1"/>
    </source>
</evidence>
<dbReference type="Gene3D" id="3.40.50.1820">
    <property type="entry name" value="alpha/beta hydrolase"/>
    <property type="match status" value="1"/>
</dbReference>
<dbReference type="GO" id="GO:0016787">
    <property type="term" value="F:hydrolase activity"/>
    <property type="evidence" value="ECO:0007669"/>
    <property type="project" value="UniProtKB-KW"/>
</dbReference>
<evidence type="ECO:0000313" key="4">
    <source>
        <dbReference type="Proteomes" id="UP000049983"/>
    </source>
</evidence>
<keyword evidence="3" id="KW-0378">Hydrolase</keyword>
<dbReference type="SUPFAM" id="SSF53474">
    <property type="entry name" value="alpha/beta-Hydrolases"/>
    <property type="match status" value="1"/>
</dbReference>
<evidence type="ECO:0000256" key="1">
    <source>
        <dbReference type="SAM" id="MobiDB-lite"/>
    </source>
</evidence>
<dbReference type="AlphaFoldDB" id="A0A0M6ZGG4"/>